<feature type="binding site" evidence="7">
    <location>
        <begin position="334"/>
        <end position="335"/>
    </location>
    <ligand>
        <name>FMN</name>
        <dbReference type="ChEBI" id="CHEBI:58210"/>
    </ligand>
</feature>
<keyword evidence="2 7" id="KW-0285">Flavoprotein</keyword>
<accession>A0A368UZ72</accession>
<feature type="binding site" evidence="7">
    <location>
        <position position="278"/>
    </location>
    <ligand>
        <name>FMN</name>
        <dbReference type="ChEBI" id="CHEBI:58210"/>
    </ligand>
</feature>
<evidence type="ECO:0000256" key="2">
    <source>
        <dbReference type="ARBA" id="ARBA00022630"/>
    </source>
</evidence>
<dbReference type="PROSITE" id="PS51349">
    <property type="entry name" value="FMN_HYDROXY_ACID_DH_2"/>
    <property type="match status" value="1"/>
</dbReference>
<dbReference type="Pfam" id="PF01070">
    <property type="entry name" value="FMN_dh"/>
    <property type="match status" value="1"/>
</dbReference>
<keyword evidence="12" id="KW-1185">Reference proteome</keyword>
<dbReference type="PANTHER" id="PTHR10578">
    <property type="entry name" value="S -2-HYDROXY-ACID OXIDASE-RELATED"/>
    <property type="match status" value="1"/>
</dbReference>
<dbReference type="RefSeq" id="WP_113879858.1">
    <property type="nucleotide sequence ID" value="NZ_QNSA01000006.1"/>
</dbReference>
<dbReference type="GO" id="GO:0004459">
    <property type="term" value="F:L-lactate dehydrogenase (NAD+) activity"/>
    <property type="evidence" value="ECO:0007669"/>
    <property type="project" value="TreeGrafter"/>
</dbReference>
<dbReference type="GO" id="GO:0005886">
    <property type="term" value="C:plasma membrane"/>
    <property type="evidence" value="ECO:0007669"/>
    <property type="project" value="TreeGrafter"/>
</dbReference>
<dbReference type="InterPro" id="IPR008259">
    <property type="entry name" value="FMN_hydac_DH_AS"/>
</dbReference>
<evidence type="ECO:0000256" key="7">
    <source>
        <dbReference type="PIRSR" id="PIRSR000138-2"/>
    </source>
</evidence>
<dbReference type="NCBIfam" id="NF008398">
    <property type="entry name" value="PRK11197.1"/>
    <property type="match status" value="1"/>
</dbReference>
<evidence type="ECO:0000256" key="4">
    <source>
        <dbReference type="ARBA" id="ARBA00023002"/>
    </source>
</evidence>
<sequence length="395" mass="42643">MPLSYPATAADYQQLARRKLPRFLADYLDGGATEEHTLRANVRGWQDIALRQRVLIDVDNVDTRTELAGQSCSMPVALAPLGLAGMMAQRGEAQAVKAANSAEVPFTLSTVGICPLAEVKAAATAPFWFQLYMIRDRGYVENLLKKAWHSGCQTLIFTIDLPLPGPRHRDTRNGLNSAGARSVALKALQLLSRPGWLWQVAIKGKPLTFGNLSEAVPEASNLDSFKQWVDTQFDASVTWQAIEWLRERWPGKLILKGILEVGDAKAAVNVGADGIVVSNHGGRQLDGVAATARKLPDIVAAVGNDTEILVDGGIRNGVDVFRALALGANGVMVGRPWAWALAAEGQAGLTRLLNTWQQELKLAMTLTGVTRIADISAAHLDLPNTHKLTPAGEQQ</sequence>
<feature type="binding site" evidence="7">
    <location>
        <begin position="80"/>
        <end position="82"/>
    </location>
    <ligand>
        <name>FMN</name>
        <dbReference type="ChEBI" id="CHEBI:58210"/>
    </ligand>
</feature>
<feature type="binding site" evidence="7">
    <location>
        <position position="130"/>
    </location>
    <ligand>
        <name>FMN</name>
        <dbReference type="ChEBI" id="CHEBI:58210"/>
    </ligand>
</feature>
<feature type="binding site" evidence="7">
    <location>
        <position position="256"/>
    </location>
    <ligand>
        <name>FMN</name>
        <dbReference type="ChEBI" id="CHEBI:58210"/>
    </ligand>
</feature>
<feature type="binding site" evidence="7">
    <location>
        <position position="167"/>
    </location>
    <ligand>
        <name>glyoxylate</name>
        <dbReference type="ChEBI" id="CHEBI:36655"/>
    </ligand>
</feature>
<keyword evidence="3 7" id="KW-0288">FMN</keyword>
<evidence type="ECO:0000313" key="9">
    <source>
        <dbReference type="EMBL" id="RBP73280.1"/>
    </source>
</evidence>
<evidence type="ECO:0000313" key="11">
    <source>
        <dbReference type="Proteomes" id="UP000252795"/>
    </source>
</evidence>
<dbReference type="AlphaFoldDB" id="A0A368UZ72"/>
<dbReference type="PANTHER" id="PTHR10578:SF85">
    <property type="entry name" value="L-LACTATE DEHYDROGENASE"/>
    <property type="match status" value="1"/>
</dbReference>
<keyword evidence="4" id="KW-0560">Oxidoreductase</keyword>
<evidence type="ECO:0000313" key="12">
    <source>
        <dbReference type="Proteomes" id="UP000253065"/>
    </source>
</evidence>
<organism evidence="10 11">
    <name type="scientific">Marinobacter nauticus</name>
    <name type="common">Marinobacter hydrocarbonoclasticus</name>
    <name type="synonym">Marinobacter aquaeolei</name>
    <dbReference type="NCBI Taxonomy" id="2743"/>
    <lineage>
        <taxon>Bacteria</taxon>
        <taxon>Pseudomonadati</taxon>
        <taxon>Pseudomonadota</taxon>
        <taxon>Gammaproteobacteria</taxon>
        <taxon>Pseudomonadales</taxon>
        <taxon>Marinobacteraceae</taxon>
        <taxon>Marinobacter</taxon>
    </lineage>
</organism>
<dbReference type="InterPro" id="IPR000262">
    <property type="entry name" value="FMN-dep_DH"/>
</dbReference>
<feature type="binding site" evidence="7">
    <location>
        <position position="158"/>
    </location>
    <ligand>
        <name>FMN</name>
        <dbReference type="ChEBI" id="CHEBI:58210"/>
    </ligand>
</feature>
<feature type="binding site" evidence="7">
    <location>
        <begin position="311"/>
        <end position="315"/>
    </location>
    <ligand>
        <name>FMN</name>
        <dbReference type="ChEBI" id="CHEBI:58210"/>
    </ligand>
</feature>
<dbReference type="EMBL" id="QNSA01000006">
    <property type="protein sequence ID" value="RBP73280.1"/>
    <property type="molecule type" value="Genomic_DNA"/>
</dbReference>
<evidence type="ECO:0000313" key="10">
    <source>
        <dbReference type="EMBL" id="RCW34099.1"/>
    </source>
</evidence>
<dbReference type="Gene3D" id="3.20.20.70">
    <property type="entry name" value="Aldolase class I"/>
    <property type="match status" value="1"/>
</dbReference>
<dbReference type="Proteomes" id="UP000253065">
    <property type="component" value="Unassembled WGS sequence"/>
</dbReference>
<dbReference type="SUPFAM" id="SSF51395">
    <property type="entry name" value="FMN-linked oxidoreductases"/>
    <property type="match status" value="1"/>
</dbReference>
<dbReference type="FunFam" id="3.20.20.70:FF:000029">
    <property type="entry name" value="L-lactate dehydrogenase"/>
    <property type="match status" value="1"/>
</dbReference>
<dbReference type="GO" id="GO:0009060">
    <property type="term" value="P:aerobic respiration"/>
    <property type="evidence" value="ECO:0007669"/>
    <property type="project" value="TreeGrafter"/>
</dbReference>
<evidence type="ECO:0000256" key="1">
    <source>
        <dbReference type="ARBA" id="ARBA00001917"/>
    </source>
</evidence>
<dbReference type="Proteomes" id="UP000252795">
    <property type="component" value="Unassembled WGS sequence"/>
</dbReference>
<feature type="binding site" evidence="7">
    <location>
        <position position="27"/>
    </location>
    <ligand>
        <name>glyoxylate</name>
        <dbReference type="ChEBI" id="CHEBI:36655"/>
    </ligand>
</feature>
<dbReference type="InterPro" id="IPR013785">
    <property type="entry name" value="Aldolase_TIM"/>
</dbReference>
<feature type="binding site" evidence="7">
    <location>
        <position position="283"/>
    </location>
    <ligand>
        <name>glyoxylate</name>
        <dbReference type="ChEBI" id="CHEBI:36655"/>
    </ligand>
</feature>
<name>A0A368UZ72_MARNT</name>
<feature type="binding site" evidence="7">
    <location>
        <position position="109"/>
    </location>
    <ligand>
        <name>FMN</name>
        <dbReference type="ChEBI" id="CHEBI:58210"/>
    </ligand>
</feature>
<dbReference type="CDD" id="cd02809">
    <property type="entry name" value="alpha_hydroxyacid_oxid_FMN"/>
    <property type="match status" value="1"/>
</dbReference>
<comment type="cofactor">
    <cofactor evidence="1">
        <name>FMN</name>
        <dbReference type="ChEBI" id="CHEBI:58210"/>
    </cofactor>
</comment>
<evidence type="ECO:0000256" key="5">
    <source>
        <dbReference type="ARBA" id="ARBA00024042"/>
    </source>
</evidence>
<evidence type="ECO:0000256" key="6">
    <source>
        <dbReference type="PIRSR" id="PIRSR000138-1"/>
    </source>
</evidence>
<feature type="binding site" evidence="7">
    <location>
        <position position="132"/>
    </location>
    <ligand>
        <name>glyoxylate</name>
        <dbReference type="ChEBI" id="CHEBI:36655"/>
    </ligand>
</feature>
<feature type="active site" description="Proton acceptor" evidence="6">
    <location>
        <position position="280"/>
    </location>
</feature>
<evidence type="ECO:0000256" key="3">
    <source>
        <dbReference type="ARBA" id="ARBA00022643"/>
    </source>
</evidence>
<reference evidence="10 11" key="1">
    <citation type="submission" date="2018-07" db="EMBL/GenBank/DDBJ databases">
        <title>Freshwater and sediment microbial communities from various areas in North America, analyzing microbe dynamics in response to fracking.</title>
        <authorList>
            <person name="Lamendella R."/>
        </authorList>
    </citation>
    <scope>NUCLEOTIDE SEQUENCE [LARGE SCALE GENOMIC DNA]</scope>
    <source>
        <strain evidence="10 11">114E</strain>
        <strain evidence="9 12">114E_o</strain>
    </source>
</reference>
<proteinExistence type="inferred from homology"/>
<dbReference type="InterPro" id="IPR037396">
    <property type="entry name" value="FMN_HAD"/>
</dbReference>
<feature type="domain" description="FMN hydroxy acid dehydrogenase" evidence="8">
    <location>
        <begin position="1"/>
        <end position="385"/>
    </location>
</feature>
<dbReference type="GO" id="GO:0010181">
    <property type="term" value="F:FMN binding"/>
    <property type="evidence" value="ECO:0007669"/>
    <property type="project" value="InterPro"/>
</dbReference>
<dbReference type="PIRSF" id="PIRSF000138">
    <property type="entry name" value="Al-hdrx_acd_dh"/>
    <property type="match status" value="1"/>
</dbReference>
<protein>
    <submittedName>
        <fullName evidence="10">L-lactate dehydrogenase (Cytochrome)</fullName>
    </submittedName>
</protein>
<dbReference type="EMBL" id="QPJB01000006">
    <property type="protein sequence ID" value="RCW34099.1"/>
    <property type="molecule type" value="Genomic_DNA"/>
</dbReference>
<gene>
    <name evidence="10" type="ORF">DET51_106137</name>
    <name evidence="9" type="ORF">DET64_106137</name>
</gene>
<comment type="caution">
    <text evidence="10">The sequence shown here is derived from an EMBL/GenBank/DDBJ whole genome shotgun (WGS) entry which is preliminary data.</text>
</comment>
<comment type="similarity">
    <text evidence="5">Belongs to the FMN-dependent alpha-hydroxy acid dehydrogenase family.</text>
</comment>
<dbReference type="InterPro" id="IPR012133">
    <property type="entry name" value="Alpha-hydoxy_acid_DH_FMN"/>
</dbReference>
<dbReference type="PROSITE" id="PS00557">
    <property type="entry name" value="FMN_HYDROXY_ACID_DH_1"/>
    <property type="match status" value="1"/>
</dbReference>
<evidence type="ECO:0000259" key="8">
    <source>
        <dbReference type="PROSITE" id="PS51349"/>
    </source>
</evidence>
<feature type="binding site" evidence="7">
    <location>
        <position position="280"/>
    </location>
    <ligand>
        <name>glyoxylate</name>
        <dbReference type="ChEBI" id="CHEBI:36655"/>
    </ligand>
</feature>